<dbReference type="GO" id="GO:0016787">
    <property type="term" value="F:hydrolase activity"/>
    <property type="evidence" value="ECO:0007669"/>
    <property type="project" value="UniProtKB-KW"/>
</dbReference>
<evidence type="ECO:0000313" key="2">
    <source>
        <dbReference type="Proteomes" id="UP000032361"/>
    </source>
</evidence>
<dbReference type="Proteomes" id="UP000032361">
    <property type="component" value="Unassembled WGS sequence"/>
</dbReference>
<dbReference type="NCBIfam" id="NF033487">
    <property type="entry name" value="Lacal_2735_fam"/>
    <property type="match status" value="1"/>
</dbReference>
<sequence length="55" mass="6482">MFNLFKRKTEAEKLQDKFNKVMAEWLQLSSTNPLKSARKYAEARAIAKQFDMLKS</sequence>
<dbReference type="PATRIC" id="fig|1382798.3.peg.65"/>
<accession>A0A0D7W5B1</accession>
<keyword evidence="2" id="KW-1185">Reference proteome</keyword>
<dbReference type="OrthoDB" id="1123018at2"/>
<dbReference type="InterPro" id="IPR045493">
    <property type="entry name" value="DUF6435"/>
</dbReference>
<keyword evidence="1" id="KW-0378">Hydrolase</keyword>
<protein>
    <submittedName>
        <fullName evidence="1">GTP cyclohydrolase I</fullName>
    </submittedName>
</protein>
<name>A0A0D7W5B1_9FLAO</name>
<proteinExistence type="predicted"/>
<gene>
    <name evidence="1" type="ORF">PK35_00310</name>
</gene>
<reference evidence="1 2" key="1">
    <citation type="journal article" date="2015" name="Antonie Van Leeuwenhoek">
        <title>Tamlana nanhaiensis sp. nov., isolated from surface seawater collected from the South China Sea.</title>
        <authorList>
            <person name="Liu X."/>
            <person name="Lai Q."/>
            <person name="Du Y."/>
            <person name="Li G."/>
            <person name="Sun F."/>
            <person name="Shao Z."/>
        </authorList>
    </citation>
    <scope>NUCLEOTIDE SEQUENCE [LARGE SCALE GENOMIC DNA]</scope>
    <source>
        <strain evidence="1 2">FHC16</strain>
    </source>
</reference>
<evidence type="ECO:0000313" key="1">
    <source>
        <dbReference type="EMBL" id="KJD34306.1"/>
    </source>
</evidence>
<comment type="caution">
    <text evidence="1">The sequence shown here is derived from an EMBL/GenBank/DDBJ whole genome shotgun (WGS) entry which is preliminary data.</text>
</comment>
<dbReference type="AlphaFoldDB" id="A0A0D7W5B1"/>
<dbReference type="STRING" id="1382798.PK35_00310"/>
<dbReference type="EMBL" id="JTDV01000001">
    <property type="protein sequence ID" value="KJD34306.1"/>
    <property type="molecule type" value="Genomic_DNA"/>
</dbReference>
<organism evidence="1 2">
    <name type="scientific">Neotamlana nanhaiensis</name>
    <dbReference type="NCBI Taxonomy" id="1382798"/>
    <lineage>
        <taxon>Bacteria</taxon>
        <taxon>Pseudomonadati</taxon>
        <taxon>Bacteroidota</taxon>
        <taxon>Flavobacteriia</taxon>
        <taxon>Flavobacteriales</taxon>
        <taxon>Flavobacteriaceae</taxon>
        <taxon>Neotamlana</taxon>
    </lineage>
</organism>
<dbReference type="RefSeq" id="WP_044624687.1">
    <property type="nucleotide sequence ID" value="NZ_JTDV01000001.1"/>
</dbReference>